<gene>
    <name evidence="2" type="ORF">MSHO_02190</name>
</gene>
<feature type="compositionally biased region" description="Basic residues" evidence="1">
    <location>
        <begin position="58"/>
        <end position="74"/>
    </location>
</feature>
<feature type="region of interest" description="Disordered" evidence="1">
    <location>
        <begin position="46"/>
        <end position="74"/>
    </location>
</feature>
<name>A0A7I7L503_9MYCO</name>
<dbReference type="RefSeq" id="WP_231608756.1">
    <property type="nucleotide sequence ID" value="NZ_AP022572.1"/>
</dbReference>
<organism evidence="2 3">
    <name type="scientific">Mycobacterium shottsii</name>
    <dbReference type="NCBI Taxonomy" id="133549"/>
    <lineage>
        <taxon>Bacteria</taxon>
        <taxon>Bacillati</taxon>
        <taxon>Actinomycetota</taxon>
        <taxon>Actinomycetes</taxon>
        <taxon>Mycobacteriales</taxon>
        <taxon>Mycobacteriaceae</taxon>
        <taxon>Mycobacterium</taxon>
        <taxon>Mycobacterium ulcerans group</taxon>
    </lineage>
</organism>
<dbReference type="Proteomes" id="UP000467164">
    <property type="component" value="Chromosome"/>
</dbReference>
<proteinExistence type="predicted"/>
<feature type="compositionally biased region" description="Low complexity" evidence="1">
    <location>
        <begin position="47"/>
        <end position="56"/>
    </location>
</feature>
<accession>A0A7I7L503</accession>
<dbReference type="KEGG" id="msho:MSHO_02190"/>
<keyword evidence="3" id="KW-1185">Reference proteome</keyword>
<protein>
    <submittedName>
        <fullName evidence="2">Uncharacterized protein</fullName>
    </submittedName>
</protein>
<dbReference type="AlphaFoldDB" id="A0A7I7L503"/>
<reference evidence="2 3" key="1">
    <citation type="journal article" date="2019" name="Emerg. Microbes Infect.">
        <title>Comprehensive subspecies identification of 175 nontuberculous mycobacteria species based on 7547 genomic profiles.</title>
        <authorList>
            <person name="Matsumoto Y."/>
            <person name="Kinjo T."/>
            <person name="Motooka D."/>
            <person name="Nabeya D."/>
            <person name="Jung N."/>
            <person name="Uechi K."/>
            <person name="Horii T."/>
            <person name="Iida T."/>
            <person name="Fujita J."/>
            <person name="Nakamura S."/>
        </authorList>
    </citation>
    <scope>NUCLEOTIDE SEQUENCE [LARGE SCALE GENOMIC DNA]</scope>
    <source>
        <strain evidence="2 3">JCM 12657</strain>
    </source>
</reference>
<evidence type="ECO:0000256" key="1">
    <source>
        <dbReference type="SAM" id="MobiDB-lite"/>
    </source>
</evidence>
<evidence type="ECO:0000313" key="2">
    <source>
        <dbReference type="EMBL" id="BBX54874.1"/>
    </source>
</evidence>
<evidence type="ECO:0000313" key="3">
    <source>
        <dbReference type="Proteomes" id="UP000467164"/>
    </source>
</evidence>
<dbReference type="EMBL" id="AP022572">
    <property type="protein sequence ID" value="BBX54874.1"/>
    <property type="molecule type" value="Genomic_DNA"/>
</dbReference>
<sequence>MSSRAEITAKFDRAYVGAPKADKGQILDQVVAVTGWSRDNARRRLRAAAAPPGAGRQVAKRTRRQRNPKYSRMRSRCCRRCGRPQAGSAAGIWPLPWHFSWML</sequence>